<dbReference type="AlphaFoldDB" id="A0A1H6M3R9"/>
<evidence type="ECO:0000313" key="2">
    <source>
        <dbReference type="Proteomes" id="UP000199634"/>
    </source>
</evidence>
<dbReference type="EMBL" id="FNXE01000039">
    <property type="protein sequence ID" value="SEH95904.1"/>
    <property type="molecule type" value="Genomic_DNA"/>
</dbReference>
<feature type="non-terminal residue" evidence="1">
    <location>
        <position position="1"/>
    </location>
</feature>
<keyword evidence="2" id="KW-1185">Reference proteome</keyword>
<name>A0A1H6M3R9_9FLAO</name>
<dbReference type="Proteomes" id="UP000199634">
    <property type="component" value="Unassembled WGS sequence"/>
</dbReference>
<dbReference type="STRING" id="1159016.SAMN02927937_02394"/>
<reference evidence="1 2" key="1">
    <citation type="submission" date="2016-10" db="EMBL/GenBank/DDBJ databases">
        <authorList>
            <person name="de Groot N.N."/>
        </authorList>
    </citation>
    <scope>NUCLEOTIDE SEQUENCE [LARGE SCALE GENOMIC DNA]</scope>
    <source>
        <strain evidence="1 2">CGMCC 1.10825</strain>
    </source>
</reference>
<accession>A0A1H6M3R9</accession>
<gene>
    <name evidence="1" type="ORF">SAMN02927937_02394</name>
</gene>
<evidence type="ECO:0000313" key="1">
    <source>
        <dbReference type="EMBL" id="SEH95904.1"/>
    </source>
</evidence>
<organism evidence="1 2">
    <name type="scientific">Paenimyroides marinum</name>
    <dbReference type="NCBI Taxonomy" id="1159016"/>
    <lineage>
        <taxon>Bacteria</taxon>
        <taxon>Pseudomonadati</taxon>
        <taxon>Bacteroidota</taxon>
        <taxon>Flavobacteriia</taxon>
        <taxon>Flavobacteriales</taxon>
        <taxon>Flavobacteriaceae</taxon>
        <taxon>Paenimyroides</taxon>
    </lineage>
</organism>
<proteinExistence type="predicted"/>
<sequence length="180" mass="21522">SCQGQTTELLTEEQQLRKEMDEWMEPYRREKVADFEQWVKRVEKLEIYVLEYPVYKHMDSFYQKHQQQYLRLRKADLARYKPAPELLPGYEPTPLFRSTYRDIDFETKELFKVLQNVGNFRMLSLADTRFGAAALSGYIINYLIEQQGMSREEVSHKFAYGEIQFADLIQGNEWQITLIV</sequence>
<protein>
    <submittedName>
        <fullName evidence="1">Uncharacterized protein</fullName>
    </submittedName>
</protein>
<dbReference type="RefSeq" id="WP_177165086.1">
    <property type="nucleotide sequence ID" value="NZ_FNXE01000039.1"/>
</dbReference>